<feature type="compositionally biased region" description="Basic and acidic residues" evidence="1">
    <location>
        <begin position="146"/>
        <end position="165"/>
    </location>
</feature>
<reference evidence="4" key="1">
    <citation type="submission" date="2012-12" db="EMBL/GenBank/DDBJ databases">
        <authorList>
            <person name="Hellsten U."/>
            <person name="Grimwood J."/>
            <person name="Chapman J.A."/>
            <person name="Shapiro H."/>
            <person name="Aerts A."/>
            <person name="Otillar R.P."/>
            <person name="Terry A.Y."/>
            <person name="Boore J.L."/>
            <person name="Simakov O."/>
            <person name="Marletaz F."/>
            <person name="Cho S.-J."/>
            <person name="Edsinger-Gonzales E."/>
            <person name="Havlak P."/>
            <person name="Kuo D.-H."/>
            <person name="Larsson T."/>
            <person name="Lv J."/>
            <person name="Arendt D."/>
            <person name="Savage R."/>
            <person name="Osoegawa K."/>
            <person name="de Jong P."/>
            <person name="Lindberg D.R."/>
            <person name="Seaver E.C."/>
            <person name="Weisblat D.A."/>
            <person name="Putnam N.H."/>
            <person name="Grigoriev I.V."/>
            <person name="Rokhsar D.S."/>
        </authorList>
    </citation>
    <scope>NUCLEOTIDE SEQUENCE</scope>
    <source>
        <strain evidence="4">I ESC-2004</strain>
    </source>
</reference>
<gene>
    <name evidence="2" type="ORF">CAPTEDRAFT_209881</name>
</gene>
<evidence type="ECO:0000256" key="1">
    <source>
        <dbReference type="SAM" id="MobiDB-lite"/>
    </source>
</evidence>
<name>R7UNV8_CAPTE</name>
<sequence length="283" mass="32284">MVLICESVSETPLTSNIYFMICVLYWILCGLLCERREDDGVVDDALEQGVHEGIVIDVVHDLVLCYAMGWSQYCSRKEVKEANMKYFSPCAIHDAKKILWMKYSDSLGPLRARRRSEMRPKHEFEVDGLQKLASEDSLPRFVLSSEELRATPPRPERNDPSEWKQQRPRNRPRRRTPLVGKADGAACNFRGAPPPLRHLFFSRVMKDVKGEDVKDHLKRCAPDIDVSSVECVSHANAKFKSFKLGCRLINEHFDPDKTATEIIPGAMCWMGVQDSPTKNQSES</sequence>
<feature type="region of interest" description="Disordered" evidence="1">
    <location>
        <begin position="144"/>
        <end position="181"/>
    </location>
</feature>
<dbReference type="AlphaFoldDB" id="R7UNV8"/>
<reference evidence="2 4" key="2">
    <citation type="journal article" date="2013" name="Nature">
        <title>Insights into bilaterian evolution from three spiralian genomes.</title>
        <authorList>
            <person name="Simakov O."/>
            <person name="Marletaz F."/>
            <person name="Cho S.J."/>
            <person name="Edsinger-Gonzales E."/>
            <person name="Havlak P."/>
            <person name="Hellsten U."/>
            <person name="Kuo D.H."/>
            <person name="Larsson T."/>
            <person name="Lv J."/>
            <person name="Arendt D."/>
            <person name="Savage R."/>
            <person name="Osoegawa K."/>
            <person name="de Jong P."/>
            <person name="Grimwood J."/>
            <person name="Chapman J.A."/>
            <person name="Shapiro H."/>
            <person name="Aerts A."/>
            <person name="Otillar R.P."/>
            <person name="Terry A.Y."/>
            <person name="Boore J.L."/>
            <person name="Grigoriev I.V."/>
            <person name="Lindberg D.R."/>
            <person name="Seaver E.C."/>
            <person name="Weisblat D.A."/>
            <person name="Putnam N.H."/>
            <person name="Rokhsar D.S."/>
        </authorList>
    </citation>
    <scope>NUCLEOTIDE SEQUENCE</scope>
    <source>
        <strain evidence="2 4">I ESC-2004</strain>
    </source>
</reference>
<dbReference type="EnsemblMetazoa" id="CapteT209881">
    <property type="protein sequence ID" value="CapteP209881"/>
    <property type="gene ID" value="CapteG209881"/>
</dbReference>
<keyword evidence="4" id="KW-1185">Reference proteome</keyword>
<dbReference type="Proteomes" id="UP000014760">
    <property type="component" value="Unassembled WGS sequence"/>
</dbReference>
<organism evidence="2">
    <name type="scientific">Capitella teleta</name>
    <name type="common">Polychaete worm</name>
    <dbReference type="NCBI Taxonomy" id="283909"/>
    <lineage>
        <taxon>Eukaryota</taxon>
        <taxon>Metazoa</taxon>
        <taxon>Spiralia</taxon>
        <taxon>Lophotrochozoa</taxon>
        <taxon>Annelida</taxon>
        <taxon>Polychaeta</taxon>
        <taxon>Sedentaria</taxon>
        <taxon>Scolecida</taxon>
        <taxon>Capitellidae</taxon>
        <taxon>Capitella</taxon>
    </lineage>
</organism>
<dbReference type="EMBL" id="KB299519">
    <property type="protein sequence ID" value="ELU07910.1"/>
    <property type="molecule type" value="Genomic_DNA"/>
</dbReference>
<evidence type="ECO:0000313" key="2">
    <source>
        <dbReference type="EMBL" id="ELU07910.1"/>
    </source>
</evidence>
<protein>
    <submittedName>
        <fullName evidence="2 3">Uncharacterized protein</fullName>
    </submittedName>
</protein>
<dbReference type="HOGENOM" id="CLU_984304_0_0_1"/>
<dbReference type="EMBL" id="AMQN01006912">
    <property type="status" value="NOT_ANNOTATED_CDS"/>
    <property type="molecule type" value="Genomic_DNA"/>
</dbReference>
<accession>R7UNV8</accession>
<proteinExistence type="predicted"/>
<feature type="compositionally biased region" description="Basic residues" evidence="1">
    <location>
        <begin position="166"/>
        <end position="176"/>
    </location>
</feature>
<reference evidence="3" key="3">
    <citation type="submission" date="2015-06" db="UniProtKB">
        <authorList>
            <consortium name="EnsemblMetazoa"/>
        </authorList>
    </citation>
    <scope>IDENTIFICATION</scope>
</reference>
<evidence type="ECO:0000313" key="3">
    <source>
        <dbReference type="EnsemblMetazoa" id="CapteP209881"/>
    </source>
</evidence>
<evidence type="ECO:0000313" key="4">
    <source>
        <dbReference type="Proteomes" id="UP000014760"/>
    </source>
</evidence>